<gene>
    <name evidence="1" type="ORF">DEIPH_ctg139orf0053</name>
</gene>
<evidence type="ECO:0000313" key="2">
    <source>
        <dbReference type="Proteomes" id="UP000020492"/>
    </source>
</evidence>
<reference evidence="1 2" key="1">
    <citation type="submission" date="2014-03" db="EMBL/GenBank/DDBJ databases">
        <title>Draft genome sequence of Deinococcus phoenicis 1P10ME.</title>
        <authorList>
            <person name="Stepanov V.G."/>
            <person name="Vaishampayan P."/>
            <person name="Venkateswaran K."/>
            <person name="Fox G.E."/>
        </authorList>
    </citation>
    <scope>NUCLEOTIDE SEQUENCE [LARGE SCALE GENOMIC DNA]</scope>
    <source>
        <strain evidence="1 2">1P10ME</strain>
    </source>
</reference>
<protein>
    <submittedName>
        <fullName evidence="1">Uncharacterized protein</fullName>
    </submittedName>
</protein>
<comment type="caution">
    <text evidence="1">The sequence shown here is derived from an EMBL/GenBank/DDBJ whole genome shotgun (WGS) entry which is preliminary data.</text>
</comment>
<evidence type="ECO:0000313" key="1">
    <source>
        <dbReference type="EMBL" id="EYB66335.1"/>
    </source>
</evidence>
<sequence length="44" mass="4655">MRAFTCGERDAETLYAYRRAGAQVHPLLDAAASTSPSAESAPSQ</sequence>
<dbReference type="PATRIC" id="fig|1476583.3.peg.3573"/>
<name>A0A016QJI5_9DEIO</name>
<keyword evidence="2" id="KW-1185">Reference proteome</keyword>
<dbReference type="AlphaFoldDB" id="A0A016QJI5"/>
<dbReference type="Proteomes" id="UP000020492">
    <property type="component" value="Unassembled WGS sequence"/>
</dbReference>
<dbReference type="STRING" id="1476583.DEIPH_ctg139orf0053"/>
<accession>A0A016QJI5</accession>
<proteinExistence type="predicted"/>
<dbReference type="EMBL" id="JHAC01000093">
    <property type="protein sequence ID" value="EYB66335.1"/>
    <property type="molecule type" value="Genomic_DNA"/>
</dbReference>
<organism evidence="1 2">
    <name type="scientific">Deinococcus phoenicis</name>
    <dbReference type="NCBI Taxonomy" id="1476583"/>
    <lineage>
        <taxon>Bacteria</taxon>
        <taxon>Thermotogati</taxon>
        <taxon>Deinococcota</taxon>
        <taxon>Deinococci</taxon>
        <taxon>Deinococcales</taxon>
        <taxon>Deinococcaceae</taxon>
        <taxon>Deinococcus</taxon>
    </lineage>
</organism>